<evidence type="ECO:0000256" key="5">
    <source>
        <dbReference type="ARBA" id="ARBA00022989"/>
    </source>
</evidence>
<evidence type="ECO:0000259" key="8">
    <source>
        <dbReference type="PROSITE" id="PS50939"/>
    </source>
</evidence>
<keyword evidence="4" id="KW-0249">Electron transport</keyword>
<dbReference type="SMART" id="SM00665">
    <property type="entry name" value="B561"/>
    <property type="match status" value="1"/>
</dbReference>
<keyword evidence="5 7" id="KW-1133">Transmembrane helix</keyword>
<feature type="domain" description="Cytochrome b561" evidence="8">
    <location>
        <begin position="1"/>
        <end position="181"/>
    </location>
</feature>
<evidence type="ECO:0000256" key="2">
    <source>
        <dbReference type="ARBA" id="ARBA00022448"/>
    </source>
</evidence>
<accession>A0AAV9G6T0</accession>
<organism evidence="9 10">
    <name type="scientific">Podospora aff. communis PSN243</name>
    <dbReference type="NCBI Taxonomy" id="3040156"/>
    <lineage>
        <taxon>Eukaryota</taxon>
        <taxon>Fungi</taxon>
        <taxon>Dikarya</taxon>
        <taxon>Ascomycota</taxon>
        <taxon>Pezizomycotina</taxon>
        <taxon>Sordariomycetes</taxon>
        <taxon>Sordariomycetidae</taxon>
        <taxon>Sordariales</taxon>
        <taxon>Podosporaceae</taxon>
        <taxon>Podospora</taxon>
    </lineage>
</organism>
<dbReference type="Proteomes" id="UP001321760">
    <property type="component" value="Unassembled WGS sequence"/>
</dbReference>
<feature type="transmembrane region" description="Helical" evidence="7">
    <location>
        <begin position="124"/>
        <end position="144"/>
    </location>
</feature>
<dbReference type="Gene3D" id="1.20.120.1770">
    <property type="match status" value="1"/>
</dbReference>
<dbReference type="InterPro" id="IPR006593">
    <property type="entry name" value="Cyt_b561/ferric_Rdtase_TM"/>
</dbReference>
<proteinExistence type="predicted"/>
<dbReference type="PANTHER" id="PTHR47797:SF1">
    <property type="entry name" value="CYTOCHROME B561 DOMAIN-CONTAINING PROTEIN-RELATED"/>
    <property type="match status" value="1"/>
</dbReference>
<name>A0AAV9G6T0_9PEZI</name>
<comment type="caution">
    <text evidence="9">The sequence shown here is derived from an EMBL/GenBank/DDBJ whole genome shotgun (WGS) entry which is preliminary data.</text>
</comment>
<protein>
    <submittedName>
        <fullName evidence="9">Cytochrome b561/ferric reductase</fullName>
    </submittedName>
</protein>
<dbReference type="EMBL" id="MU866006">
    <property type="protein sequence ID" value="KAK4442821.1"/>
    <property type="molecule type" value="Genomic_DNA"/>
</dbReference>
<feature type="transmembrane region" description="Helical" evidence="7">
    <location>
        <begin position="156"/>
        <end position="178"/>
    </location>
</feature>
<reference evidence="9" key="1">
    <citation type="journal article" date="2023" name="Mol. Phylogenet. Evol.">
        <title>Genome-scale phylogeny and comparative genomics of the fungal order Sordariales.</title>
        <authorList>
            <person name="Hensen N."/>
            <person name="Bonometti L."/>
            <person name="Westerberg I."/>
            <person name="Brannstrom I.O."/>
            <person name="Guillou S."/>
            <person name="Cros-Aarteil S."/>
            <person name="Calhoun S."/>
            <person name="Haridas S."/>
            <person name="Kuo A."/>
            <person name="Mondo S."/>
            <person name="Pangilinan J."/>
            <person name="Riley R."/>
            <person name="LaButti K."/>
            <person name="Andreopoulos B."/>
            <person name="Lipzen A."/>
            <person name="Chen C."/>
            <person name="Yan M."/>
            <person name="Daum C."/>
            <person name="Ng V."/>
            <person name="Clum A."/>
            <person name="Steindorff A."/>
            <person name="Ohm R.A."/>
            <person name="Martin F."/>
            <person name="Silar P."/>
            <person name="Natvig D.O."/>
            <person name="Lalanne C."/>
            <person name="Gautier V."/>
            <person name="Ament-Velasquez S.L."/>
            <person name="Kruys A."/>
            <person name="Hutchinson M.I."/>
            <person name="Powell A.J."/>
            <person name="Barry K."/>
            <person name="Miller A.N."/>
            <person name="Grigoriev I.V."/>
            <person name="Debuchy R."/>
            <person name="Gladieux P."/>
            <person name="Hiltunen Thoren M."/>
            <person name="Johannesson H."/>
        </authorList>
    </citation>
    <scope>NUCLEOTIDE SEQUENCE</scope>
    <source>
        <strain evidence="9">PSN243</strain>
    </source>
</reference>
<dbReference type="AlphaFoldDB" id="A0AAV9G6T0"/>
<evidence type="ECO:0000256" key="4">
    <source>
        <dbReference type="ARBA" id="ARBA00022982"/>
    </source>
</evidence>
<dbReference type="CDD" id="cd08760">
    <property type="entry name" value="Cyt_b561_FRRS1_like"/>
    <property type="match status" value="1"/>
</dbReference>
<dbReference type="PROSITE" id="PS50939">
    <property type="entry name" value="CYTOCHROME_B561"/>
    <property type="match status" value="1"/>
</dbReference>
<feature type="transmembrane region" description="Helical" evidence="7">
    <location>
        <begin position="48"/>
        <end position="70"/>
    </location>
</feature>
<dbReference type="Pfam" id="PF03188">
    <property type="entry name" value="Cytochrom_B561"/>
    <property type="match status" value="1"/>
</dbReference>
<keyword evidence="10" id="KW-1185">Reference proteome</keyword>
<evidence type="ECO:0000313" key="9">
    <source>
        <dbReference type="EMBL" id="KAK4442821.1"/>
    </source>
</evidence>
<evidence type="ECO:0000313" key="10">
    <source>
        <dbReference type="Proteomes" id="UP001321760"/>
    </source>
</evidence>
<comment type="subcellular location">
    <subcellularLocation>
        <location evidence="1">Membrane</location>
    </subcellularLocation>
</comment>
<reference evidence="9" key="2">
    <citation type="submission" date="2023-05" db="EMBL/GenBank/DDBJ databases">
        <authorList>
            <consortium name="Lawrence Berkeley National Laboratory"/>
            <person name="Steindorff A."/>
            <person name="Hensen N."/>
            <person name="Bonometti L."/>
            <person name="Westerberg I."/>
            <person name="Brannstrom I.O."/>
            <person name="Guillou S."/>
            <person name="Cros-Aarteil S."/>
            <person name="Calhoun S."/>
            <person name="Haridas S."/>
            <person name="Kuo A."/>
            <person name="Mondo S."/>
            <person name="Pangilinan J."/>
            <person name="Riley R."/>
            <person name="Labutti K."/>
            <person name="Andreopoulos B."/>
            <person name="Lipzen A."/>
            <person name="Chen C."/>
            <person name="Yanf M."/>
            <person name="Daum C."/>
            <person name="Ng V."/>
            <person name="Clum A."/>
            <person name="Ohm R."/>
            <person name="Martin F."/>
            <person name="Silar P."/>
            <person name="Natvig D."/>
            <person name="Lalanne C."/>
            <person name="Gautier V."/>
            <person name="Ament-Velasquez S.L."/>
            <person name="Kruys A."/>
            <person name="Hutchinson M.I."/>
            <person name="Powell A.J."/>
            <person name="Barry K."/>
            <person name="Miller A.N."/>
            <person name="Grigoriev I.V."/>
            <person name="Debuchy R."/>
            <person name="Gladieux P."/>
            <person name="Thoren M.H."/>
            <person name="Johannesson H."/>
        </authorList>
    </citation>
    <scope>NUCLEOTIDE SEQUENCE</scope>
    <source>
        <strain evidence="9">PSN243</strain>
    </source>
</reference>
<feature type="transmembrane region" description="Helical" evidence="7">
    <location>
        <begin position="82"/>
        <end position="104"/>
    </location>
</feature>
<sequence length="188" mass="20292">MSSNIIFQDLPKVPSLATAHGTSMGLAFVVFFPLGALLVRFINSKHTVWIHAFCQLIGLALTIAGLATGIRMAKIIDRLHNNAHTILGTIVVAALFLQPFIGYFHHRRYIRTQTQSIWGTVHVWYGRALLFLGIINGGLGLQLAKGSPAYSEAGMIVYSVLAGLSGVSLLGLMVYVYVRKGIGAKGDA</sequence>
<dbReference type="GO" id="GO:0016020">
    <property type="term" value="C:membrane"/>
    <property type="evidence" value="ECO:0007669"/>
    <property type="project" value="UniProtKB-SubCell"/>
</dbReference>
<gene>
    <name evidence="9" type="ORF">QBC34DRAFT_386924</name>
</gene>
<evidence type="ECO:0000256" key="6">
    <source>
        <dbReference type="ARBA" id="ARBA00023136"/>
    </source>
</evidence>
<feature type="transmembrane region" description="Helical" evidence="7">
    <location>
        <begin position="21"/>
        <end position="42"/>
    </location>
</feature>
<keyword evidence="6 7" id="KW-0472">Membrane</keyword>
<evidence type="ECO:0000256" key="3">
    <source>
        <dbReference type="ARBA" id="ARBA00022692"/>
    </source>
</evidence>
<evidence type="ECO:0000256" key="1">
    <source>
        <dbReference type="ARBA" id="ARBA00004370"/>
    </source>
</evidence>
<dbReference type="PANTHER" id="PTHR47797">
    <property type="entry name" value="DEHYDROGENASE, PUTATIVE (AFU_ORTHOLOGUE AFUA_8G05805)-RELATED"/>
    <property type="match status" value="1"/>
</dbReference>
<keyword evidence="3 7" id="KW-0812">Transmembrane</keyword>
<evidence type="ECO:0000256" key="7">
    <source>
        <dbReference type="SAM" id="Phobius"/>
    </source>
</evidence>
<keyword evidence="2" id="KW-0813">Transport</keyword>